<protein>
    <submittedName>
        <fullName evidence="2">Uncharacterized protein</fullName>
    </submittedName>
</protein>
<feature type="compositionally biased region" description="Polar residues" evidence="1">
    <location>
        <begin position="54"/>
        <end position="63"/>
    </location>
</feature>
<reference evidence="2" key="2">
    <citation type="submission" date="2022-06" db="UniProtKB">
        <authorList>
            <consortium name="EnsemblMetazoa"/>
        </authorList>
    </citation>
    <scope>IDENTIFICATION</scope>
    <source>
        <strain evidence="2">DF5081</strain>
    </source>
</reference>
<feature type="compositionally biased region" description="Polar residues" evidence="1">
    <location>
        <begin position="31"/>
        <end position="44"/>
    </location>
</feature>
<evidence type="ECO:0000313" key="2">
    <source>
        <dbReference type="EnsemblMetazoa" id="CJA35113.1"/>
    </source>
</evidence>
<feature type="region of interest" description="Disordered" evidence="1">
    <location>
        <begin position="31"/>
        <end position="63"/>
    </location>
</feature>
<dbReference type="Proteomes" id="UP000005237">
    <property type="component" value="Unassembled WGS sequence"/>
</dbReference>
<organism evidence="2 3">
    <name type="scientific">Caenorhabditis japonica</name>
    <dbReference type="NCBI Taxonomy" id="281687"/>
    <lineage>
        <taxon>Eukaryota</taxon>
        <taxon>Metazoa</taxon>
        <taxon>Ecdysozoa</taxon>
        <taxon>Nematoda</taxon>
        <taxon>Chromadorea</taxon>
        <taxon>Rhabditida</taxon>
        <taxon>Rhabditina</taxon>
        <taxon>Rhabditomorpha</taxon>
        <taxon>Rhabditoidea</taxon>
        <taxon>Rhabditidae</taxon>
        <taxon>Peloderinae</taxon>
        <taxon>Caenorhabditis</taxon>
    </lineage>
</organism>
<accession>A0A8R1EK07</accession>
<evidence type="ECO:0000313" key="3">
    <source>
        <dbReference type="Proteomes" id="UP000005237"/>
    </source>
</evidence>
<dbReference type="AlphaFoldDB" id="A0A8R1EK07"/>
<name>A0A8R1EK07_CAEJA</name>
<reference evidence="3" key="1">
    <citation type="submission" date="2010-08" db="EMBL/GenBank/DDBJ databases">
        <authorList>
            <consortium name="Caenorhabditis japonica Sequencing Consortium"/>
            <person name="Wilson R.K."/>
        </authorList>
    </citation>
    <scope>NUCLEOTIDE SEQUENCE [LARGE SCALE GENOMIC DNA]</scope>
    <source>
        <strain evidence="3">DF5081</strain>
    </source>
</reference>
<dbReference type="EnsemblMetazoa" id="CJA35113.1">
    <property type="protein sequence ID" value="CJA35113.1"/>
    <property type="gene ID" value="WBGene00210960"/>
</dbReference>
<sequence>MIKIYCASGDIKVEDNFSTFPVQVEKLLTGDSSDSDNFQSNMQLPSAIHPPTPSSKARASQRNDTPLFRSCSVFSATGGLILF</sequence>
<proteinExistence type="predicted"/>
<evidence type="ECO:0000256" key="1">
    <source>
        <dbReference type="SAM" id="MobiDB-lite"/>
    </source>
</evidence>
<keyword evidence="3" id="KW-1185">Reference proteome</keyword>